<sequence length="361" mass="38645">MLIALLLIGEIERFDPNSTIPDRVVRPLVSFGHSVDVLVTAQPFALRDMFAFDTVRWARLPRLSPVSGASRFAPKAVAARAAEAWDAAAVGAAAARALAPLEAACLARGAGATRSRAGARPRRRPSPPSPDNAAPTKQRPRRRRKKIQRDVASAAGHLRIREAALDHLEAAEDPENPYDYVLLVRGDARWLGDVADVAGLPKDAVATKRCLDWSGVNDKIAALPRYLAAPWLRARAQLANSSLAFSSVETLLMATARARGVEVAPQPVDAFPFLDYYWWRSCYPAKYAGPPPHCVEDYACATAAPPPRVDGLTAPPEGGEDAWRVARCAAADCQCLPAGLCAEANANLCATFQSGPACAAR</sequence>
<name>A0ABR1FPQ2_AURAN</name>
<organism evidence="2 3">
    <name type="scientific">Aureococcus anophagefferens</name>
    <name type="common">Harmful bloom alga</name>
    <dbReference type="NCBI Taxonomy" id="44056"/>
    <lineage>
        <taxon>Eukaryota</taxon>
        <taxon>Sar</taxon>
        <taxon>Stramenopiles</taxon>
        <taxon>Ochrophyta</taxon>
        <taxon>Pelagophyceae</taxon>
        <taxon>Pelagomonadales</taxon>
        <taxon>Pelagomonadaceae</taxon>
        <taxon>Aureococcus</taxon>
    </lineage>
</organism>
<dbReference type="Proteomes" id="UP001363151">
    <property type="component" value="Unassembled WGS sequence"/>
</dbReference>
<protein>
    <submittedName>
        <fullName evidence="2">Uncharacterized protein</fullName>
    </submittedName>
</protein>
<gene>
    <name evidence="2" type="ORF">SO694_00145044</name>
</gene>
<reference evidence="2 3" key="1">
    <citation type="submission" date="2024-03" db="EMBL/GenBank/DDBJ databases">
        <title>Aureococcus anophagefferens CCMP1851 and Kratosvirus quantuckense: Draft genome of a second virus-susceptible host strain in the model system.</title>
        <authorList>
            <person name="Chase E."/>
            <person name="Truchon A.R."/>
            <person name="Schepens W."/>
            <person name="Wilhelm S.W."/>
        </authorList>
    </citation>
    <scope>NUCLEOTIDE SEQUENCE [LARGE SCALE GENOMIC DNA]</scope>
    <source>
        <strain evidence="2 3">CCMP1851</strain>
    </source>
</reference>
<comment type="caution">
    <text evidence="2">The sequence shown here is derived from an EMBL/GenBank/DDBJ whole genome shotgun (WGS) entry which is preliminary data.</text>
</comment>
<evidence type="ECO:0000313" key="2">
    <source>
        <dbReference type="EMBL" id="KAK7235209.1"/>
    </source>
</evidence>
<accession>A0ABR1FPQ2</accession>
<evidence type="ECO:0000256" key="1">
    <source>
        <dbReference type="SAM" id="MobiDB-lite"/>
    </source>
</evidence>
<dbReference type="EMBL" id="JBBJCI010000295">
    <property type="protein sequence ID" value="KAK7235209.1"/>
    <property type="molecule type" value="Genomic_DNA"/>
</dbReference>
<evidence type="ECO:0000313" key="3">
    <source>
        <dbReference type="Proteomes" id="UP001363151"/>
    </source>
</evidence>
<feature type="compositionally biased region" description="Basic residues" evidence="1">
    <location>
        <begin position="138"/>
        <end position="147"/>
    </location>
</feature>
<proteinExistence type="predicted"/>
<feature type="region of interest" description="Disordered" evidence="1">
    <location>
        <begin position="112"/>
        <end position="153"/>
    </location>
</feature>
<keyword evidence="3" id="KW-1185">Reference proteome</keyword>